<dbReference type="AlphaFoldDB" id="A0A2N0BAZ7"/>
<evidence type="ECO:0000256" key="5">
    <source>
        <dbReference type="SAM" id="Coils"/>
    </source>
</evidence>
<proteinExistence type="predicted"/>
<dbReference type="EMBL" id="NPEF01000047">
    <property type="protein sequence ID" value="PJZ93722.1"/>
    <property type="molecule type" value="Genomic_DNA"/>
</dbReference>
<keyword evidence="1" id="KW-0805">Transcription regulation</keyword>
<dbReference type="OrthoDB" id="9809994at2"/>
<protein>
    <submittedName>
        <fullName evidence="7">TetR/AcrR family transcriptional regulator</fullName>
    </submittedName>
</protein>
<gene>
    <name evidence="7" type="ORF">CH379_004125</name>
    <name evidence="8" type="ORF">CH379_06335</name>
</gene>
<reference evidence="7 9" key="2">
    <citation type="journal article" date="2018" name="Microb. Genom.">
        <title>Deciphering the unexplored Leptospira diversity from soils uncovers genomic evolution to virulence.</title>
        <authorList>
            <person name="Thibeaux R."/>
            <person name="Iraola G."/>
            <person name="Ferres I."/>
            <person name="Bierque E."/>
            <person name="Girault D."/>
            <person name="Soupe-Gilbert M.E."/>
            <person name="Picardeau M."/>
            <person name="Goarant C."/>
        </authorList>
    </citation>
    <scope>NUCLEOTIDE SEQUENCE [LARGE SCALE GENOMIC DNA]</scope>
    <source>
        <strain evidence="7 9">ATI7-C-A5</strain>
    </source>
</reference>
<evidence type="ECO:0000256" key="4">
    <source>
        <dbReference type="PROSITE-ProRule" id="PRU00335"/>
    </source>
</evidence>
<dbReference type="RefSeq" id="WP_100745333.1">
    <property type="nucleotide sequence ID" value="NZ_NPEF02000003.1"/>
</dbReference>
<dbReference type="SUPFAM" id="SSF46689">
    <property type="entry name" value="Homeodomain-like"/>
    <property type="match status" value="1"/>
</dbReference>
<reference evidence="8" key="1">
    <citation type="submission" date="2017-07" db="EMBL/GenBank/DDBJ databases">
        <title>Leptospira spp. isolated from tropical soils.</title>
        <authorList>
            <person name="Thibeaux R."/>
            <person name="Iraola G."/>
            <person name="Ferres I."/>
            <person name="Bierque E."/>
            <person name="Girault D."/>
            <person name="Soupe-Gilbert M.-E."/>
            <person name="Picardeau M."/>
            <person name="Goarant C."/>
        </authorList>
    </citation>
    <scope>NUCLEOTIDE SEQUENCE [LARGE SCALE GENOMIC DNA]</scope>
    <source>
        <strain evidence="8">ATI7-C-A5</strain>
    </source>
</reference>
<sequence length="196" mass="21771">MNTKPVETEIRKTEILNCALAVFLKYGFRKTSMDEVARAASISRQGLYLHFAAKEDLFKEVVENTLQNSLEEAKRALNDTALTLEEKLAAAFDAWMGRFVGMIASGASDLGETSKTLVGSMVKDYEELFLKSVHKTVQESDLKRIYSAFGLKTKDLVDTLNRISIGLKHSSSSRSEFAEGIKTAARVLCVPLRGKR</sequence>
<evidence type="ECO:0000313" key="9">
    <source>
        <dbReference type="Proteomes" id="UP000232122"/>
    </source>
</evidence>
<dbReference type="Proteomes" id="UP000232122">
    <property type="component" value="Unassembled WGS sequence"/>
</dbReference>
<name>A0A2N0BAZ7_9LEPT</name>
<evidence type="ECO:0000256" key="1">
    <source>
        <dbReference type="ARBA" id="ARBA00023015"/>
    </source>
</evidence>
<evidence type="ECO:0000259" key="6">
    <source>
        <dbReference type="PROSITE" id="PS50977"/>
    </source>
</evidence>
<evidence type="ECO:0000256" key="2">
    <source>
        <dbReference type="ARBA" id="ARBA00023125"/>
    </source>
</evidence>
<accession>A0A2N0BAZ7</accession>
<dbReference type="Gene3D" id="1.10.357.10">
    <property type="entry name" value="Tetracycline Repressor, domain 2"/>
    <property type="match status" value="1"/>
</dbReference>
<evidence type="ECO:0000313" key="7">
    <source>
        <dbReference type="EMBL" id="MDV6234816.1"/>
    </source>
</evidence>
<dbReference type="PROSITE" id="PS50977">
    <property type="entry name" value="HTH_TETR_2"/>
    <property type="match status" value="1"/>
</dbReference>
<keyword evidence="2 4" id="KW-0238">DNA-binding</keyword>
<comment type="caution">
    <text evidence="8">The sequence shown here is derived from an EMBL/GenBank/DDBJ whole genome shotgun (WGS) entry which is preliminary data.</text>
</comment>
<dbReference type="PRINTS" id="PR00455">
    <property type="entry name" value="HTHTETR"/>
</dbReference>
<dbReference type="GO" id="GO:0003677">
    <property type="term" value="F:DNA binding"/>
    <property type="evidence" value="ECO:0007669"/>
    <property type="project" value="UniProtKB-UniRule"/>
</dbReference>
<reference evidence="7" key="3">
    <citation type="submission" date="2023-10" db="EMBL/GenBank/DDBJ databases">
        <authorList>
            <person name="Picardeau M."/>
            <person name="Thibeaux R."/>
        </authorList>
    </citation>
    <scope>NUCLEOTIDE SEQUENCE</scope>
    <source>
        <strain evidence="7">ATI7-C-A5</strain>
    </source>
</reference>
<evidence type="ECO:0000256" key="3">
    <source>
        <dbReference type="ARBA" id="ARBA00023163"/>
    </source>
</evidence>
<dbReference type="Pfam" id="PF00440">
    <property type="entry name" value="TetR_N"/>
    <property type="match status" value="1"/>
</dbReference>
<dbReference type="PANTHER" id="PTHR47506">
    <property type="entry name" value="TRANSCRIPTIONAL REGULATORY PROTEIN"/>
    <property type="match status" value="1"/>
</dbReference>
<feature type="DNA-binding region" description="H-T-H motif" evidence="4">
    <location>
        <begin position="32"/>
        <end position="51"/>
    </location>
</feature>
<feature type="domain" description="HTH tetR-type" evidence="6">
    <location>
        <begin position="9"/>
        <end position="69"/>
    </location>
</feature>
<dbReference type="EMBL" id="NPEF02000003">
    <property type="protein sequence ID" value="MDV6234816.1"/>
    <property type="molecule type" value="Genomic_DNA"/>
</dbReference>
<accession>A0A2N0BQQ1</accession>
<dbReference type="PANTHER" id="PTHR47506:SF6">
    <property type="entry name" value="HTH-TYPE TRANSCRIPTIONAL REPRESSOR NEMR"/>
    <property type="match status" value="1"/>
</dbReference>
<dbReference type="InterPro" id="IPR001647">
    <property type="entry name" value="HTH_TetR"/>
</dbReference>
<evidence type="ECO:0000313" key="8">
    <source>
        <dbReference type="EMBL" id="PJZ93722.1"/>
    </source>
</evidence>
<organism evidence="8">
    <name type="scientific">Leptospira ellisii</name>
    <dbReference type="NCBI Taxonomy" id="2023197"/>
    <lineage>
        <taxon>Bacteria</taxon>
        <taxon>Pseudomonadati</taxon>
        <taxon>Spirochaetota</taxon>
        <taxon>Spirochaetia</taxon>
        <taxon>Leptospirales</taxon>
        <taxon>Leptospiraceae</taxon>
        <taxon>Leptospira</taxon>
    </lineage>
</organism>
<feature type="coiled-coil region" evidence="5">
    <location>
        <begin position="59"/>
        <end position="90"/>
    </location>
</feature>
<dbReference type="InterPro" id="IPR009057">
    <property type="entry name" value="Homeodomain-like_sf"/>
</dbReference>
<keyword evidence="3" id="KW-0804">Transcription</keyword>
<keyword evidence="9" id="KW-1185">Reference proteome</keyword>
<keyword evidence="5" id="KW-0175">Coiled coil</keyword>